<feature type="compositionally biased region" description="Low complexity" evidence="1">
    <location>
        <begin position="275"/>
        <end position="295"/>
    </location>
</feature>
<dbReference type="Proteomes" id="UP000324022">
    <property type="component" value="Unassembled WGS sequence"/>
</dbReference>
<gene>
    <name evidence="2" type="ORF">UTRI_01458</name>
</gene>
<feature type="region of interest" description="Disordered" evidence="1">
    <location>
        <begin position="1012"/>
        <end position="1066"/>
    </location>
</feature>
<feature type="compositionally biased region" description="Acidic residues" evidence="1">
    <location>
        <begin position="131"/>
        <end position="140"/>
    </location>
</feature>
<proteinExistence type="predicted"/>
<keyword evidence="3" id="KW-1185">Reference proteome</keyword>
<dbReference type="OrthoDB" id="3239894at2759"/>
<feature type="compositionally biased region" description="Low complexity" evidence="1">
    <location>
        <begin position="1012"/>
        <end position="1057"/>
    </location>
</feature>
<name>A0A5C3DYK7_9BASI</name>
<dbReference type="AlphaFoldDB" id="A0A5C3DYK7"/>
<feature type="region of interest" description="Disordered" evidence="1">
    <location>
        <begin position="445"/>
        <end position="469"/>
    </location>
</feature>
<accession>A0A5C3DYK7</accession>
<reference evidence="2 3" key="1">
    <citation type="submission" date="2018-03" db="EMBL/GenBank/DDBJ databases">
        <authorList>
            <person name="Guldener U."/>
        </authorList>
    </citation>
    <scope>NUCLEOTIDE SEQUENCE [LARGE SCALE GENOMIC DNA]</scope>
    <source>
        <strain evidence="2 3">NBRC100155</strain>
    </source>
</reference>
<evidence type="ECO:0000256" key="1">
    <source>
        <dbReference type="SAM" id="MobiDB-lite"/>
    </source>
</evidence>
<dbReference type="EMBL" id="OOIN01000004">
    <property type="protein sequence ID" value="SPO22780.1"/>
    <property type="molecule type" value="Genomic_DNA"/>
</dbReference>
<organism evidence="2 3">
    <name type="scientific">Ustilago trichophora</name>
    <dbReference type="NCBI Taxonomy" id="86804"/>
    <lineage>
        <taxon>Eukaryota</taxon>
        <taxon>Fungi</taxon>
        <taxon>Dikarya</taxon>
        <taxon>Basidiomycota</taxon>
        <taxon>Ustilaginomycotina</taxon>
        <taxon>Ustilaginomycetes</taxon>
        <taxon>Ustilaginales</taxon>
        <taxon>Ustilaginaceae</taxon>
        <taxon>Ustilago</taxon>
    </lineage>
</organism>
<sequence>MSNPSPSKWGHRPRLCRCEECGETGRMFTYEQWRWHKTVRQGRRTAEERASQGSRTGTVSTSTAAAATADASTSTLSPIASFLSHAKRSRQETCAGDRQSSRQHLDDSAPTPGIVDGDHDALLASCSDADAGSDQEVEGNESDHSDALPPFPDLPNEAVRDNVAQDEITSICADDALFIEEDPSISSQDSRLALARALLRNSLANQPVDTQSVEETIVDRPQQHSRFAMANYIFVMYLMTFHGLSNTIATLYLSFASHVLSRFCSFAAADGDANASPVVAPPSSTSSARPQQQLSPPTPPSTSQHMDEPLSHPSFAPPCSVSGHTGGGGQPREALSPTSLPPPPLPMLVTPASVRQRLGVQSDFDQYLVCPPCGKLTSWAGFGSSHTQQIHCECGANLLHHHGRPIQYYCHRTLESIFSDVLMDPKYYTTLKDWMAGLAEASVDTSTPLDSSNATTTNDRPPCSTYKRGTHAHQRRYGEIFTGSAWLEDCGSGLEDCQHQCHHDHAPFVAAGLNLKVTLSVDWFGPQKGKFHEWHSTGAILLRIDNLPACLTTHDRRCLGTHLVGLLPGPKETSATRLQKFLDLIVNELLVFDIHGKVLKTFGHPEGELIKARLNMVVTDTPARAKVAGFALKYRKGTICAYCPKQGEKLGLTDEEEVGGSLISRMRRRTTDVRTAAGYRSAAIDRLPYFNAIHSCPPDMMHAVHLGLCKRFWHRFLIEHCNDIGKRLPEAQSVIANALLPTSIQGPNRQIGSKSGGNPTAEQWEVLFRVLLPFVLMQLWSASLCGDDDEKLTFSLEKRGEQHQPLPSTSVNVSLDLDADEDNADRRAAEDAGDRPILPGKKRVRNVFQSAMLLCSIVELLNKDLDGGDVDRLGKYIKSYNHGQSRLLGPGWLTFNNHNVTHLPAFIRRFGSPRHFSSLPFERFNGLMGTVPTSGQKGGVLEASITRNMAQRLQLRRLLADSNEPFFNTRLLESVEGHHPSDLSSLDTRLKKRYMEDHTFTLLLSYLNRRGPASTAAAAPPPSATATNANGNTIPKTIPNTIPNTNTAANANANSPTGSDISSRRPQPPLRYALFWDTASLSDTAHLDTRADFIRTATMDRSSGIVKIGGVGQGGRDNRANCWCLVSIDGVLRPAQVLWIFSKKIRLSATALDTSKQCFMHIRLLQEVSLDVLGHCHPCLELIRGMGIRLAIDNGSDDGEEAVVDLDSFQHQLAVVPFTSNGRRLLGLKSL</sequence>
<feature type="region of interest" description="Disordered" evidence="1">
    <location>
        <begin position="275"/>
        <end position="348"/>
    </location>
</feature>
<feature type="region of interest" description="Disordered" evidence="1">
    <location>
        <begin position="38"/>
        <end position="75"/>
    </location>
</feature>
<dbReference type="PANTHER" id="PTHR46579:SF1">
    <property type="entry name" value="F5_8 TYPE C DOMAIN-CONTAINING PROTEIN"/>
    <property type="match status" value="1"/>
</dbReference>
<feature type="compositionally biased region" description="Low complexity" evidence="1">
    <location>
        <begin position="54"/>
        <end position="75"/>
    </location>
</feature>
<evidence type="ECO:0000313" key="3">
    <source>
        <dbReference type="Proteomes" id="UP000324022"/>
    </source>
</evidence>
<feature type="region of interest" description="Disordered" evidence="1">
    <location>
        <begin position="87"/>
        <end position="155"/>
    </location>
</feature>
<feature type="compositionally biased region" description="Polar residues" evidence="1">
    <location>
        <begin position="445"/>
        <end position="459"/>
    </location>
</feature>
<protein>
    <submittedName>
        <fullName evidence="2">Uncharacterized protein</fullName>
    </submittedName>
</protein>
<dbReference type="PANTHER" id="PTHR46579">
    <property type="entry name" value="F5/8 TYPE C DOMAIN-CONTAINING PROTEIN-RELATED"/>
    <property type="match status" value="1"/>
</dbReference>
<evidence type="ECO:0000313" key="2">
    <source>
        <dbReference type="EMBL" id="SPO22780.1"/>
    </source>
</evidence>